<protein>
    <recommendedName>
        <fullName evidence="2">SMI1/KNR4 family protein</fullName>
    </recommendedName>
</protein>
<dbReference type="AlphaFoldDB" id="A0AB33L0X2"/>
<evidence type="ECO:0000313" key="1">
    <source>
        <dbReference type="EMBL" id="BFP68376.1"/>
    </source>
</evidence>
<evidence type="ECO:0008006" key="2">
    <source>
        <dbReference type="Google" id="ProtNLM"/>
    </source>
</evidence>
<reference evidence="1" key="1">
    <citation type="submission" date="2024-08" db="EMBL/GenBank/DDBJ databases">
        <title>Whole genome sequence of Tenacibaculum sp. strain pbs-1 associated with black-spot shell disease in Akoya pearl oysters.</title>
        <authorList>
            <person name="Sakatoku A."/>
            <person name="Suzuki T."/>
            <person name="Hatano K."/>
            <person name="Seki M."/>
            <person name="Tanaka D."/>
            <person name="Nakamura S."/>
            <person name="Suzuki N."/>
            <person name="Isshiki T."/>
        </authorList>
    </citation>
    <scope>NUCLEOTIDE SEQUENCE</scope>
    <source>
        <strain evidence="1">Pbs-1</strain>
    </source>
</reference>
<proteinExistence type="predicted"/>
<name>A0AB33L0X2_9FLAO</name>
<sequence length="144" mass="17340">MLTEKIKEYLEGNADKILPQYEKDYKKRLEELGFSQKKNSSFIEFMSVYSDEYYGSEGTLIDFMLDIKQFDKSQTMILRKYDKINSKFFSLLISESDDYLLYNKDDDSVKLIEAQNMKQLSNDDYYDKKWNSFNNFLEDFFELN</sequence>
<organism evidence="1">
    <name type="scientific">Tenacibaculum sp. Pbs-1</name>
    <dbReference type="NCBI Taxonomy" id="3238748"/>
    <lineage>
        <taxon>Bacteria</taxon>
        <taxon>Pseudomonadati</taxon>
        <taxon>Bacteroidota</taxon>
        <taxon>Flavobacteriia</taxon>
        <taxon>Flavobacteriales</taxon>
        <taxon>Flavobacteriaceae</taxon>
        <taxon>Tenacibaculum</taxon>
    </lineage>
</organism>
<accession>A0AB33L0X2</accession>
<dbReference type="EMBL" id="AP035888">
    <property type="protein sequence ID" value="BFP68376.1"/>
    <property type="molecule type" value="Genomic_DNA"/>
</dbReference>
<gene>
    <name evidence="1" type="ORF">Pbs1_17190</name>
</gene>